<organism evidence="2 3">
    <name type="scientific">Hymenobacter arizonensis</name>
    <name type="common">Siccationidurans arizonensis</name>
    <dbReference type="NCBI Taxonomy" id="1227077"/>
    <lineage>
        <taxon>Bacteria</taxon>
        <taxon>Pseudomonadati</taxon>
        <taxon>Bacteroidota</taxon>
        <taxon>Cytophagia</taxon>
        <taxon>Cytophagales</taxon>
        <taxon>Hymenobacteraceae</taxon>
        <taxon>Hymenobacter</taxon>
    </lineage>
</organism>
<protein>
    <submittedName>
        <fullName evidence="2">Uncharacterized protein</fullName>
    </submittedName>
</protein>
<evidence type="ECO:0000313" key="3">
    <source>
        <dbReference type="Proteomes" id="UP000199029"/>
    </source>
</evidence>
<evidence type="ECO:0000313" key="2">
    <source>
        <dbReference type="EMBL" id="SFQ84235.1"/>
    </source>
</evidence>
<accession>A0A1I6BTI2</accession>
<sequence>MKTEEEINAYVEALDRKDEQLENEVVRHQQLHQLYPDAGHQKSRELAERQLLAVRAKAAALEWILQPSGDYIPQD</sequence>
<feature type="coiled-coil region" evidence="1">
    <location>
        <begin position="4"/>
        <end position="31"/>
    </location>
</feature>
<proteinExistence type="predicted"/>
<keyword evidence="1" id="KW-0175">Coiled coil</keyword>
<gene>
    <name evidence="2" type="ORF">SAMN04515668_5091</name>
</gene>
<dbReference type="OrthoDB" id="9845508at2"/>
<reference evidence="3" key="1">
    <citation type="submission" date="2016-10" db="EMBL/GenBank/DDBJ databases">
        <authorList>
            <person name="Varghese N."/>
            <person name="Submissions S."/>
        </authorList>
    </citation>
    <scope>NUCLEOTIDE SEQUENCE [LARGE SCALE GENOMIC DNA]</scope>
    <source>
        <strain evidence="3">OR362-8,ATCC BAA-1266,JCM 13504</strain>
    </source>
</reference>
<dbReference type="STRING" id="1227077.SAMN04515668_5091"/>
<dbReference type="RefSeq" id="WP_092679101.1">
    <property type="nucleotide sequence ID" value="NZ_FOXS01000015.1"/>
</dbReference>
<dbReference type="Proteomes" id="UP000199029">
    <property type="component" value="Unassembled WGS sequence"/>
</dbReference>
<dbReference type="AlphaFoldDB" id="A0A1I6BTI2"/>
<name>A0A1I6BTI2_HYMAR</name>
<evidence type="ECO:0000256" key="1">
    <source>
        <dbReference type="SAM" id="Coils"/>
    </source>
</evidence>
<dbReference type="EMBL" id="FOXS01000015">
    <property type="protein sequence ID" value="SFQ84235.1"/>
    <property type="molecule type" value="Genomic_DNA"/>
</dbReference>
<keyword evidence="3" id="KW-1185">Reference proteome</keyword>